<dbReference type="SUPFAM" id="SSF103473">
    <property type="entry name" value="MFS general substrate transporter"/>
    <property type="match status" value="1"/>
</dbReference>
<keyword evidence="1" id="KW-0472">Membrane</keyword>
<feature type="transmembrane region" description="Helical" evidence="1">
    <location>
        <begin position="12"/>
        <end position="36"/>
    </location>
</feature>
<keyword evidence="1" id="KW-1133">Transmembrane helix</keyword>
<evidence type="ECO:0000313" key="2">
    <source>
        <dbReference type="EMBL" id="NEW06247.1"/>
    </source>
</evidence>
<name>A0A6G3ZXV9_9BACL</name>
<dbReference type="InterPro" id="IPR036259">
    <property type="entry name" value="MFS_trans_sf"/>
</dbReference>
<accession>A0A6G3ZXV9</accession>
<keyword evidence="1" id="KW-0812">Transmembrane</keyword>
<gene>
    <name evidence="2" type="ORF">GK047_09510</name>
</gene>
<organism evidence="2">
    <name type="scientific">Paenibacillus sp. SYP-B3998</name>
    <dbReference type="NCBI Taxonomy" id="2678564"/>
    <lineage>
        <taxon>Bacteria</taxon>
        <taxon>Bacillati</taxon>
        <taxon>Bacillota</taxon>
        <taxon>Bacilli</taxon>
        <taxon>Bacillales</taxon>
        <taxon>Paenibacillaceae</taxon>
        <taxon>Paenibacillus</taxon>
    </lineage>
</organism>
<evidence type="ECO:0000256" key="1">
    <source>
        <dbReference type="SAM" id="Phobius"/>
    </source>
</evidence>
<feature type="transmembrane region" description="Helical" evidence="1">
    <location>
        <begin position="56"/>
        <end position="75"/>
    </location>
</feature>
<proteinExistence type="predicted"/>
<evidence type="ECO:0008006" key="3">
    <source>
        <dbReference type="Google" id="ProtNLM"/>
    </source>
</evidence>
<reference evidence="2" key="1">
    <citation type="submission" date="2020-02" db="EMBL/GenBank/DDBJ databases">
        <authorList>
            <person name="Shen X.-R."/>
            <person name="Zhang Y.-X."/>
        </authorList>
    </citation>
    <scope>NUCLEOTIDE SEQUENCE</scope>
    <source>
        <strain evidence="2">SYP-B3998</strain>
    </source>
</reference>
<sequence length="86" mass="9258">MSLTLEVHETSIGMGLFNLISFISGTVGTAVVAKLIDGGFMNLYENPLLNTAKAVPYSNLLLIFACVVIISGVIYNRIFGKKVFTS</sequence>
<dbReference type="EMBL" id="JAAIKC010000002">
    <property type="protein sequence ID" value="NEW06247.1"/>
    <property type="molecule type" value="Genomic_DNA"/>
</dbReference>
<protein>
    <recommendedName>
        <fullName evidence="3">MFS transporter</fullName>
    </recommendedName>
</protein>
<comment type="caution">
    <text evidence="2">The sequence shown here is derived from an EMBL/GenBank/DDBJ whole genome shotgun (WGS) entry which is preliminary data.</text>
</comment>
<dbReference type="AlphaFoldDB" id="A0A6G3ZXV9"/>
<dbReference type="RefSeq" id="WP_205516586.1">
    <property type="nucleotide sequence ID" value="NZ_JAAIKC010000002.1"/>
</dbReference>